<dbReference type="EMBL" id="SSND01000001">
    <property type="protein sequence ID" value="THD85820.1"/>
    <property type="molecule type" value="Genomic_DNA"/>
</dbReference>
<sequence>MTSGQTSARPTRRYGLVPVVLALTLAACQQGAPLPEAPGTADLSAELRLTEPPRREGQCWAEDITPAVIETVSEQVLVTPAVTDDQGRVTTPATYATETRQRIVEDRRTVWFRTPCLDEVTVEFVASLQRALKARGIYLAPVTGQLDTATREAIRRFQAPRGLDSARLSLAAARELGLAAADLR</sequence>
<dbReference type="OrthoDB" id="7861420at2"/>
<protein>
    <submittedName>
        <fullName evidence="2">Peptidoglycan-binding protein</fullName>
    </submittedName>
</protein>
<keyword evidence="3" id="KW-1185">Reference proteome</keyword>
<dbReference type="Proteomes" id="UP000309450">
    <property type="component" value="Unassembled WGS sequence"/>
</dbReference>
<evidence type="ECO:0000259" key="1">
    <source>
        <dbReference type="Pfam" id="PF01471"/>
    </source>
</evidence>
<feature type="domain" description="Peptidoglycan binding-like" evidence="1">
    <location>
        <begin position="123"/>
        <end position="163"/>
    </location>
</feature>
<name>A0A4S3MT88_9RHOB</name>
<dbReference type="InterPro" id="IPR036366">
    <property type="entry name" value="PGBDSf"/>
</dbReference>
<evidence type="ECO:0000313" key="2">
    <source>
        <dbReference type="EMBL" id="THD85820.1"/>
    </source>
</evidence>
<reference evidence="2 3" key="1">
    <citation type="submission" date="2019-04" db="EMBL/GenBank/DDBJ databases">
        <title>Draft genome sequence of Gemmobacter aestuarii sp. nov.</title>
        <authorList>
            <person name="Hameed A."/>
            <person name="Lin S.-Y."/>
            <person name="Shahina M."/>
            <person name="Lai W.-A."/>
            <person name="Young C.-C."/>
        </authorList>
    </citation>
    <scope>NUCLEOTIDE SEQUENCE [LARGE SCALE GENOMIC DNA]</scope>
    <source>
        <strain evidence="2 3">CC-PW-75</strain>
    </source>
</reference>
<comment type="caution">
    <text evidence="2">The sequence shown here is derived from an EMBL/GenBank/DDBJ whole genome shotgun (WGS) entry which is preliminary data.</text>
</comment>
<dbReference type="Pfam" id="PF01471">
    <property type="entry name" value="PG_binding_1"/>
    <property type="match status" value="1"/>
</dbReference>
<gene>
    <name evidence="2" type="ORF">E7811_02265</name>
</gene>
<accession>A0A4S3MT88</accession>
<dbReference type="InterPro" id="IPR002477">
    <property type="entry name" value="Peptidoglycan-bd-like"/>
</dbReference>
<evidence type="ECO:0000313" key="3">
    <source>
        <dbReference type="Proteomes" id="UP000309450"/>
    </source>
</evidence>
<organism evidence="2 3">
    <name type="scientific">Aliigemmobacter aestuarii</name>
    <dbReference type="NCBI Taxonomy" id="1445661"/>
    <lineage>
        <taxon>Bacteria</taxon>
        <taxon>Pseudomonadati</taxon>
        <taxon>Pseudomonadota</taxon>
        <taxon>Alphaproteobacteria</taxon>
        <taxon>Rhodobacterales</taxon>
        <taxon>Paracoccaceae</taxon>
        <taxon>Aliigemmobacter</taxon>
    </lineage>
</organism>
<dbReference type="SUPFAM" id="SSF47090">
    <property type="entry name" value="PGBD-like"/>
    <property type="match status" value="1"/>
</dbReference>
<proteinExistence type="predicted"/>
<dbReference type="InterPro" id="IPR036365">
    <property type="entry name" value="PGBD-like_sf"/>
</dbReference>
<dbReference type="Gene3D" id="1.10.101.10">
    <property type="entry name" value="PGBD-like superfamily/PGBD"/>
    <property type="match status" value="1"/>
</dbReference>
<dbReference type="AlphaFoldDB" id="A0A4S3MT88"/>